<keyword evidence="1" id="KW-0812">Transmembrane</keyword>
<reference evidence="4" key="1">
    <citation type="submission" date="2016-11" db="EMBL/GenBank/DDBJ databases">
        <authorList>
            <person name="Varghese N."/>
            <person name="Submissions S."/>
        </authorList>
    </citation>
    <scope>NUCLEOTIDE SEQUENCE [LARGE SCALE GENOMIC DNA]</scope>
    <source>
        <strain evidence="4">DSM 15292</strain>
    </source>
</reference>
<keyword evidence="3" id="KW-0238">DNA-binding</keyword>
<proteinExistence type="predicted"/>
<evidence type="ECO:0000259" key="2">
    <source>
        <dbReference type="PROSITE" id="PS50930"/>
    </source>
</evidence>
<feature type="transmembrane region" description="Helical" evidence="1">
    <location>
        <begin position="92"/>
        <end position="114"/>
    </location>
</feature>
<dbReference type="InterPro" id="IPR007492">
    <property type="entry name" value="LytTR_DNA-bd_dom"/>
</dbReference>
<gene>
    <name evidence="3" type="ORF">SAMN05444394_2948</name>
</gene>
<dbReference type="Pfam" id="PF04397">
    <property type="entry name" value="LytTR"/>
    <property type="match status" value="1"/>
</dbReference>
<organism evidence="3 4">
    <name type="scientific">Algoriphagus halophilus</name>
    <dbReference type="NCBI Taxonomy" id="226505"/>
    <lineage>
        <taxon>Bacteria</taxon>
        <taxon>Pseudomonadati</taxon>
        <taxon>Bacteroidota</taxon>
        <taxon>Cytophagia</taxon>
        <taxon>Cytophagales</taxon>
        <taxon>Cyclobacteriaceae</taxon>
        <taxon>Algoriphagus</taxon>
    </lineage>
</organism>
<keyword evidence="1" id="KW-0472">Membrane</keyword>
<sequence>MTKELKIEGSINFNKRYLFKYFPVVFGILSGFSVFYFLYFFEAYGIQKGLSYSGHSHLFRSISFGVLTFTYLTIFETWLKPKWAKGRWLNQTAWYVGLVMLGSHLIFILFNYFWNWQEWDLIGYGLIIKEFPLMMVLPLSFYLVLKAITKPKGIDADYLLFQSENGKDLLKVKLSDFMFANSSDNYITIFYLSHNQSKQHLIRKPLKVLEKELKTHIEIERAHRSYLVNRKNIQAVKQLKGKVHVEINGHSLPVSKQFQTHFLN</sequence>
<dbReference type="PROSITE" id="PS50930">
    <property type="entry name" value="HTH_LYTTR"/>
    <property type="match status" value="1"/>
</dbReference>
<keyword evidence="1" id="KW-1133">Transmembrane helix</keyword>
<dbReference type="Proteomes" id="UP000185221">
    <property type="component" value="Unassembled WGS sequence"/>
</dbReference>
<name>A0A1N6G476_9BACT</name>
<dbReference type="Gene3D" id="2.40.50.1020">
    <property type="entry name" value="LytTr DNA-binding domain"/>
    <property type="match status" value="1"/>
</dbReference>
<evidence type="ECO:0000256" key="1">
    <source>
        <dbReference type="SAM" id="Phobius"/>
    </source>
</evidence>
<keyword evidence="4" id="KW-1185">Reference proteome</keyword>
<accession>A0A1N6G476</accession>
<dbReference type="OrthoDB" id="1118393at2"/>
<feature type="transmembrane region" description="Helical" evidence="1">
    <location>
        <begin position="61"/>
        <end position="80"/>
    </location>
</feature>
<feature type="domain" description="HTH LytTR-type" evidence="2">
    <location>
        <begin position="161"/>
        <end position="264"/>
    </location>
</feature>
<evidence type="ECO:0000313" key="4">
    <source>
        <dbReference type="Proteomes" id="UP000185221"/>
    </source>
</evidence>
<feature type="transmembrane region" description="Helical" evidence="1">
    <location>
        <begin position="21"/>
        <end position="41"/>
    </location>
</feature>
<dbReference type="GO" id="GO:0003677">
    <property type="term" value="F:DNA binding"/>
    <property type="evidence" value="ECO:0007669"/>
    <property type="project" value="UniProtKB-KW"/>
</dbReference>
<protein>
    <submittedName>
        <fullName evidence="3">LytTr DNA-binding domain-containing protein</fullName>
    </submittedName>
</protein>
<feature type="transmembrane region" description="Helical" evidence="1">
    <location>
        <begin position="126"/>
        <end position="145"/>
    </location>
</feature>
<dbReference type="RefSeq" id="WP_074225735.1">
    <property type="nucleotide sequence ID" value="NZ_FSRC01000002.1"/>
</dbReference>
<evidence type="ECO:0000313" key="3">
    <source>
        <dbReference type="EMBL" id="SIO02222.1"/>
    </source>
</evidence>
<dbReference type="SMART" id="SM00850">
    <property type="entry name" value="LytTR"/>
    <property type="match status" value="1"/>
</dbReference>
<dbReference type="STRING" id="226505.SAMN05444394_2948"/>
<dbReference type="EMBL" id="FSRC01000002">
    <property type="protein sequence ID" value="SIO02222.1"/>
    <property type="molecule type" value="Genomic_DNA"/>
</dbReference>
<dbReference type="AlphaFoldDB" id="A0A1N6G476"/>